<proteinExistence type="predicted"/>
<evidence type="ECO:0000313" key="2">
    <source>
        <dbReference type="Proteomes" id="UP000800040"/>
    </source>
</evidence>
<name>A0A6A5K9K1_9PLEO</name>
<keyword evidence="2" id="KW-1185">Reference proteome</keyword>
<protein>
    <submittedName>
        <fullName evidence="1">Uncharacterized protein</fullName>
    </submittedName>
</protein>
<accession>A0A6A5K9K1</accession>
<reference evidence="1" key="1">
    <citation type="submission" date="2020-01" db="EMBL/GenBank/DDBJ databases">
        <authorList>
            <consortium name="DOE Joint Genome Institute"/>
            <person name="Haridas S."/>
            <person name="Albert R."/>
            <person name="Binder M."/>
            <person name="Bloem J."/>
            <person name="Labutti K."/>
            <person name="Salamov A."/>
            <person name="Andreopoulos B."/>
            <person name="Baker S.E."/>
            <person name="Barry K."/>
            <person name="Bills G."/>
            <person name="Bluhm B.H."/>
            <person name="Cannon C."/>
            <person name="Castanera R."/>
            <person name="Culley D.E."/>
            <person name="Daum C."/>
            <person name="Ezra D."/>
            <person name="Gonzalez J.B."/>
            <person name="Henrissat B."/>
            <person name="Kuo A."/>
            <person name="Liang C."/>
            <person name="Lipzen A."/>
            <person name="Lutzoni F."/>
            <person name="Magnuson J."/>
            <person name="Mondo S."/>
            <person name="Nolan M."/>
            <person name="Ohm R."/>
            <person name="Pangilinan J."/>
            <person name="Park H.-J."/>
            <person name="Ramirez L."/>
            <person name="Alfaro M."/>
            <person name="Sun H."/>
            <person name="Tritt A."/>
            <person name="Yoshinaga Y."/>
            <person name="Zwiers L.-H."/>
            <person name="Turgeon B.G."/>
            <person name="Goodwin S.B."/>
            <person name="Spatafora J.W."/>
            <person name="Crous P.W."/>
            <person name="Grigoriev I.V."/>
        </authorList>
    </citation>
    <scope>NUCLEOTIDE SEQUENCE</scope>
    <source>
        <strain evidence="1">P77</strain>
    </source>
</reference>
<dbReference type="OrthoDB" id="3775616at2759"/>
<evidence type="ECO:0000313" key="1">
    <source>
        <dbReference type="EMBL" id="KAF1833011.1"/>
    </source>
</evidence>
<dbReference type="AlphaFoldDB" id="A0A6A5K9K1"/>
<gene>
    <name evidence="1" type="ORF">BDW02DRAFT_570512</name>
</gene>
<organism evidence="1 2">
    <name type="scientific">Decorospora gaudefroyi</name>
    <dbReference type="NCBI Taxonomy" id="184978"/>
    <lineage>
        <taxon>Eukaryota</taxon>
        <taxon>Fungi</taxon>
        <taxon>Dikarya</taxon>
        <taxon>Ascomycota</taxon>
        <taxon>Pezizomycotina</taxon>
        <taxon>Dothideomycetes</taxon>
        <taxon>Pleosporomycetidae</taxon>
        <taxon>Pleosporales</taxon>
        <taxon>Pleosporineae</taxon>
        <taxon>Pleosporaceae</taxon>
        <taxon>Decorospora</taxon>
    </lineage>
</organism>
<dbReference type="EMBL" id="ML975327">
    <property type="protein sequence ID" value="KAF1833011.1"/>
    <property type="molecule type" value="Genomic_DNA"/>
</dbReference>
<dbReference type="Proteomes" id="UP000800040">
    <property type="component" value="Unassembled WGS sequence"/>
</dbReference>
<sequence length="375" mass="42219">MAAPSHQCRALTRETIKNRTVHDCGAKKSAVSKRKRSPDGLVETRKKIHEECLVEPPQQCPLIEVFRQYGLLETIVSNLCPDDLKALLSCSKSMHQTLVPRPGSLENLLRKLTCSGRGVRIRNKRHKKSRWYDVEYIPCSTVNPQTEVHACVNCKVSTCDECRIHCVYQSMFEHPNQEDELPYVSGFVLLSAPEIPILSLHQIAPDYDVAEWLDPSDPSTGQIGPYHDQGFIDVPYESVSFGPPECVKDILDLDLGQYTLAGSAHSHVADPSPTLEALHHVTEQRKRIFCDACLPPQLADRQGSSQTTLCRCTLRGRFLGRWLCLRCYETEEASMLTAYCDHFKQCGCGEQVGNTVCLWCFGTVHDHSRSYRVTS</sequence>